<feature type="region of interest" description="Disordered" evidence="7">
    <location>
        <begin position="523"/>
        <end position="590"/>
    </location>
</feature>
<dbReference type="SMART" id="SM00462">
    <property type="entry name" value="PTB"/>
    <property type="match status" value="1"/>
</dbReference>
<dbReference type="InterPro" id="IPR033928">
    <property type="entry name" value="EPS8_PTB"/>
</dbReference>
<dbReference type="EMBL" id="JAFDVH010000023">
    <property type="protein sequence ID" value="KAG7456337.1"/>
    <property type="molecule type" value="Genomic_DNA"/>
</dbReference>
<evidence type="ECO:0000256" key="1">
    <source>
        <dbReference type="ARBA" id="ARBA00004496"/>
    </source>
</evidence>
<keyword evidence="4" id="KW-0963">Cytoplasm</keyword>
<keyword evidence="5" id="KW-0597">Phosphoprotein</keyword>
<dbReference type="InterPro" id="IPR013761">
    <property type="entry name" value="SAM/pointed_sf"/>
</dbReference>
<feature type="region of interest" description="Disordered" evidence="7">
    <location>
        <begin position="622"/>
        <end position="647"/>
    </location>
</feature>
<dbReference type="CDD" id="cd01210">
    <property type="entry name" value="PTB_EPS8"/>
    <property type="match status" value="1"/>
</dbReference>
<feature type="domain" description="SH3" evidence="8">
    <location>
        <begin position="426"/>
        <end position="485"/>
    </location>
</feature>
<dbReference type="GO" id="GO:1900029">
    <property type="term" value="P:positive regulation of ruffle assembly"/>
    <property type="evidence" value="ECO:0007669"/>
    <property type="project" value="TreeGrafter"/>
</dbReference>
<evidence type="ECO:0000256" key="4">
    <source>
        <dbReference type="ARBA" id="ARBA00022490"/>
    </source>
</evidence>
<dbReference type="InterPro" id="IPR001452">
    <property type="entry name" value="SH3_domain"/>
</dbReference>
<dbReference type="AlphaFoldDB" id="A0A9D3PBL5"/>
<sequence>MTDTSQYHVEHLTSFVMGRKEGVISVADGIRKLRLLDAKGKVWTQDILLQVDTCAVSLYDPETKGRLEDFPVGTILQSQAILRACSYDSILALVCKEPGQAKPHLHLFQCDEVKANLIQADIESTISDRKSRRTKKRPDVLRMISKSDRVSPSTPPEGPPPDLPTQPEASRGLAAWAANEQQTYGMQYSLWDETPERTAARVDRDVQILNHLLDDIEYFLTKLQKAAEALNKLFKRSRLSCKKKGPGDGVLTLRAKLPPQAEFVDCFQKFKHAFNLLGKLRYHIWNPSASDLVHFLFTPLNMVVQASGGVTLAQTVLSPLLTRDAIDFLHSAGTSAEKRLWVSLGDGWTKCRLEWPKDYPFPPYAPRFRRGWEPPVLAFEGPWREQEVTQLARSLAGVELQHLEEQHSARGFGGANGNYEIHSRTQPRKYARSKEDFMAGKNTELTVVKGELVEVLDDRKQWWKVRNGTGDFGFVPSNILQITQVMDITGGRSQSVNTHTYQIMMPKKEFELLKQILDEKNERPGHVPQSIKTTVPPALAPSSPSLIQLHTPPPSHVATPPPGKKQTATSIGSQLNCNTSGGSQQNSTTLTGSACDTANQQQGEEPGLLCCKKSSVEEAPPCFTDRESSVEEAPPCVTGRKSSREEVQDKLQQPLTLGRSAQKKLQIPQQSVDLPALGINYDSSPKKVKAWLQAKGFSSVTTESLGVLTGVQLFSLSKEELKTVCPEEGARVYSQVTVQRTNLERNSGSELQQVMRRWQEKLSAAASDSGVESFDEAH</sequence>
<dbReference type="Pfam" id="PF22975">
    <property type="entry name" value="EPS8_2nd"/>
    <property type="match status" value="1"/>
</dbReference>
<keyword evidence="10" id="KW-1185">Reference proteome</keyword>
<dbReference type="InterPro" id="IPR041418">
    <property type="entry name" value="SAM_3"/>
</dbReference>
<feature type="compositionally biased region" description="Pro residues" evidence="7">
    <location>
        <begin position="153"/>
        <end position="164"/>
    </location>
</feature>
<dbReference type="GO" id="GO:0005737">
    <property type="term" value="C:cytoplasm"/>
    <property type="evidence" value="ECO:0007669"/>
    <property type="project" value="UniProtKB-SubCell"/>
</dbReference>
<dbReference type="CDD" id="cd09540">
    <property type="entry name" value="SAM_EPS8-like"/>
    <property type="match status" value="1"/>
</dbReference>
<dbReference type="Gene3D" id="2.30.30.40">
    <property type="entry name" value="SH3 Domains"/>
    <property type="match status" value="1"/>
</dbReference>
<dbReference type="PANTHER" id="PTHR12287">
    <property type="entry name" value="EPIDERMAL GROWTH FACTOR RECEPTOR KINASE SUBSTRATE EPS8-RELATED PROTEIN"/>
    <property type="match status" value="1"/>
</dbReference>
<dbReference type="GO" id="GO:0032587">
    <property type="term" value="C:ruffle membrane"/>
    <property type="evidence" value="ECO:0007669"/>
    <property type="project" value="TreeGrafter"/>
</dbReference>
<proteinExistence type="inferred from homology"/>
<dbReference type="GO" id="GO:0035023">
    <property type="term" value="P:regulation of Rho protein signal transduction"/>
    <property type="evidence" value="ECO:0007669"/>
    <property type="project" value="TreeGrafter"/>
</dbReference>
<dbReference type="InterPro" id="IPR006020">
    <property type="entry name" value="PTB/PI_dom"/>
</dbReference>
<reference evidence="9" key="1">
    <citation type="submission" date="2021-01" db="EMBL/GenBank/DDBJ databases">
        <authorList>
            <person name="Zahm M."/>
            <person name="Roques C."/>
            <person name="Cabau C."/>
            <person name="Klopp C."/>
            <person name="Donnadieu C."/>
            <person name="Jouanno E."/>
            <person name="Lampietro C."/>
            <person name="Louis A."/>
            <person name="Herpin A."/>
            <person name="Echchiki A."/>
            <person name="Berthelot C."/>
            <person name="Parey E."/>
            <person name="Roest-Crollius H."/>
            <person name="Braasch I."/>
            <person name="Postlethwait J."/>
            <person name="Bobe J."/>
            <person name="Montfort J."/>
            <person name="Bouchez O."/>
            <person name="Begum T."/>
            <person name="Mejri S."/>
            <person name="Adams A."/>
            <person name="Chen W.-J."/>
            <person name="Guiguen Y."/>
        </authorList>
    </citation>
    <scope>NUCLEOTIDE SEQUENCE</scope>
    <source>
        <strain evidence="9">YG-15Mar2019-1</strain>
        <tissue evidence="9">Brain</tissue>
    </source>
</reference>
<dbReference type="InterPro" id="IPR013625">
    <property type="entry name" value="PTB"/>
</dbReference>
<dbReference type="InterPro" id="IPR055093">
    <property type="entry name" value="EPS8_2nd"/>
</dbReference>
<gene>
    <name evidence="9" type="ORF">MATL_G00251210</name>
</gene>
<dbReference type="InterPro" id="IPR011993">
    <property type="entry name" value="PH-like_dom_sf"/>
</dbReference>
<dbReference type="SUPFAM" id="SSF50729">
    <property type="entry name" value="PH domain-like"/>
    <property type="match status" value="1"/>
</dbReference>
<name>A0A9D3PBL5_MEGAT</name>
<dbReference type="SUPFAM" id="SSF50044">
    <property type="entry name" value="SH3-domain"/>
    <property type="match status" value="1"/>
</dbReference>
<evidence type="ECO:0000313" key="9">
    <source>
        <dbReference type="EMBL" id="KAG7456337.1"/>
    </source>
</evidence>
<dbReference type="InterPro" id="IPR036028">
    <property type="entry name" value="SH3-like_dom_sf"/>
</dbReference>
<feature type="compositionally biased region" description="Basic and acidic residues" evidence="7">
    <location>
        <begin position="137"/>
        <end position="149"/>
    </location>
</feature>
<dbReference type="SMART" id="SM00326">
    <property type="entry name" value="SH3"/>
    <property type="match status" value="1"/>
</dbReference>
<comment type="subcellular location">
    <subcellularLocation>
        <location evidence="1">Cytoplasm</location>
    </subcellularLocation>
</comment>
<accession>A0A9D3PBL5</accession>
<comment type="caution">
    <text evidence="9">The sequence shown here is derived from an EMBL/GenBank/DDBJ whole genome shotgun (WGS) entry which is preliminary data.</text>
</comment>
<keyword evidence="3 6" id="KW-0728">SH3 domain</keyword>
<dbReference type="PANTHER" id="PTHR12287:SF21">
    <property type="entry name" value="EPIDERMAL GROWTH FACTOR RECEPTOR KINASE SUBSTRATE 8"/>
    <property type="match status" value="1"/>
</dbReference>
<dbReference type="SUPFAM" id="SSF47769">
    <property type="entry name" value="SAM/Pointed domain"/>
    <property type="match status" value="1"/>
</dbReference>
<dbReference type="InterPro" id="IPR039801">
    <property type="entry name" value="EPS8-like"/>
</dbReference>
<dbReference type="Pfam" id="PF18016">
    <property type="entry name" value="SAM_3"/>
    <property type="match status" value="1"/>
</dbReference>
<protein>
    <recommendedName>
        <fullName evidence="8">SH3 domain-containing protein</fullName>
    </recommendedName>
</protein>
<dbReference type="GO" id="GO:0031982">
    <property type="term" value="C:vesicle"/>
    <property type="evidence" value="ECO:0007669"/>
    <property type="project" value="TreeGrafter"/>
</dbReference>
<dbReference type="OrthoDB" id="4680325at2759"/>
<evidence type="ECO:0000313" key="10">
    <source>
        <dbReference type="Proteomes" id="UP001046870"/>
    </source>
</evidence>
<dbReference type="Gene3D" id="2.30.29.30">
    <property type="entry name" value="Pleckstrin-homology domain (PH domain)/Phosphotyrosine-binding domain (PTB)"/>
    <property type="match status" value="1"/>
</dbReference>
<evidence type="ECO:0000256" key="7">
    <source>
        <dbReference type="SAM" id="MobiDB-lite"/>
    </source>
</evidence>
<organism evidence="9 10">
    <name type="scientific">Megalops atlanticus</name>
    <name type="common">Tarpon</name>
    <name type="synonym">Clupea gigantea</name>
    <dbReference type="NCBI Taxonomy" id="7932"/>
    <lineage>
        <taxon>Eukaryota</taxon>
        <taxon>Metazoa</taxon>
        <taxon>Chordata</taxon>
        <taxon>Craniata</taxon>
        <taxon>Vertebrata</taxon>
        <taxon>Euteleostomi</taxon>
        <taxon>Actinopterygii</taxon>
        <taxon>Neopterygii</taxon>
        <taxon>Teleostei</taxon>
        <taxon>Elopiformes</taxon>
        <taxon>Megalopidae</taxon>
        <taxon>Megalops</taxon>
    </lineage>
</organism>
<dbReference type="GO" id="GO:0007266">
    <property type="term" value="P:Rho protein signal transduction"/>
    <property type="evidence" value="ECO:0007669"/>
    <property type="project" value="TreeGrafter"/>
</dbReference>
<evidence type="ECO:0000256" key="6">
    <source>
        <dbReference type="PROSITE-ProRule" id="PRU00192"/>
    </source>
</evidence>
<comment type="similarity">
    <text evidence="2">Belongs to the EPS8 family.</text>
</comment>
<evidence type="ECO:0000259" key="8">
    <source>
        <dbReference type="PROSITE" id="PS50002"/>
    </source>
</evidence>
<dbReference type="PROSITE" id="PS50002">
    <property type="entry name" value="SH3"/>
    <property type="match status" value="1"/>
</dbReference>
<feature type="compositionally biased region" description="Low complexity" evidence="7">
    <location>
        <begin position="536"/>
        <end position="546"/>
    </location>
</feature>
<feature type="compositionally biased region" description="Polar residues" evidence="7">
    <location>
        <begin position="566"/>
        <end position="590"/>
    </location>
</feature>
<dbReference type="Pfam" id="PF08416">
    <property type="entry name" value="PTB"/>
    <property type="match status" value="1"/>
</dbReference>
<feature type="compositionally biased region" description="Pro residues" evidence="7">
    <location>
        <begin position="551"/>
        <end position="563"/>
    </location>
</feature>
<evidence type="ECO:0000256" key="2">
    <source>
        <dbReference type="ARBA" id="ARBA00006197"/>
    </source>
</evidence>
<dbReference type="Pfam" id="PF07653">
    <property type="entry name" value="SH3_2"/>
    <property type="match status" value="1"/>
</dbReference>
<dbReference type="GO" id="GO:0003779">
    <property type="term" value="F:actin binding"/>
    <property type="evidence" value="ECO:0007669"/>
    <property type="project" value="TreeGrafter"/>
</dbReference>
<dbReference type="Gene3D" id="1.10.150.50">
    <property type="entry name" value="Transcription Factor, Ets-1"/>
    <property type="match status" value="1"/>
</dbReference>
<evidence type="ECO:0000256" key="3">
    <source>
        <dbReference type="ARBA" id="ARBA00022443"/>
    </source>
</evidence>
<dbReference type="FunFam" id="1.10.150.50:FF:000023">
    <property type="entry name" value="Epidermal growth factor receptor kinase substrate 8"/>
    <property type="match status" value="1"/>
</dbReference>
<dbReference type="Proteomes" id="UP001046870">
    <property type="component" value="Chromosome 23"/>
</dbReference>
<feature type="region of interest" description="Disordered" evidence="7">
    <location>
        <begin position="127"/>
        <end position="168"/>
    </location>
</feature>
<evidence type="ECO:0000256" key="5">
    <source>
        <dbReference type="ARBA" id="ARBA00022553"/>
    </source>
</evidence>